<dbReference type="HOGENOM" id="CLU_037229_0_1_1"/>
<dbReference type="InterPro" id="IPR036388">
    <property type="entry name" value="WH-like_DNA-bd_sf"/>
</dbReference>
<keyword evidence="9 12" id="KW-0238">DNA-binding</keyword>
<evidence type="ECO:0000313" key="16">
    <source>
        <dbReference type="Proteomes" id="UP000008370"/>
    </source>
</evidence>
<dbReference type="Gene3D" id="3.40.1360.10">
    <property type="match status" value="1"/>
</dbReference>
<dbReference type="PROSITE" id="PS52041">
    <property type="entry name" value="TOPO_IIB"/>
    <property type="match status" value="1"/>
</dbReference>
<evidence type="ECO:0000256" key="10">
    <source>
        <dbReference type="ARBA" id="ARBA00023235"/>
    </source>
</evidence>
<dbReference type="AlphaFoldDB" id="K5UWE0"/>
<evidence type="ECO:0000256" key="5">
    <source>
        <dbReference type="ARBA" id="ARBA00012895"/>
    </source>
</evidence>
<keyword evidence="8" id="KW-0799">Topoisomerase</keyword>
<evidence type="ECO:0000259" key="14">
    <source>
        <dbReference type="Pfam" id="PF21180"/>
    </source>
</evidence>
<keyword evidence="16" id="KW-1185">Reference proteome</keyword>
<evidence type="ECO:0000313" key="15">
    <source>
        <dbReference type="EMBL" id="EKM54341.1"/>
    </source>
</evidence>
<dbReference type="InterPro" id="IPR013049">
    <property type="entry name" value="Spo11/TopoVI_A_N"/>
</dbReference>
<name>K5UWE0_PHACS</name>
<evidence type="ECO:0000256" key="1">
    <source>
        <dbReference type="ARBA" id="ARBA00000185"/>
    </source>
</evidence>
<keyword evidence="6" id="KW-0479">Metal-binding</keyword>
<protein>
    <recommendedName>
        <fullName evidence="5">DNA topoisomerase (ATP-hydrolyzing)</fullName>
        <ecNumber evidence="5">5.6.2.2</ecNumber>
    </recommendedName>
</protein>
<dbReference type="InterPro" id="IPR013048">
    <property type="entry name" value="Meiotic_Spo11"/>
</dbReference>
<dbReference type="KEGG" id="pco:PHACADRAFT_96783"/>
<dbReference type="GO" id="GO:0005524">
    <property type="term" value="F:ATP binding"/>
    <property type="evidence" value="ECO:0007669"/>
    <property type="project" value="InterPro"/>
</dbReference>
<dbReference type="PANTHER" id="PTHR10848:SF0">
    <property type="entry name" value="MEIOTIC RECOMBINATION PROTEIN SPO11"/>
    <property type="match status" value="1"/>
</dbReference>
<dbReference type="Proteomes" id="UP000008370">
    <property type="component" value="Unassembled WGS sequence"/>
</dbReference>
<dbReference type="EMBL" id="JH930473">
    <property type="protein sequence ID" value="EKM54341.1"/>
    <property type="molecule type" value="Genomic_DNA"/>
</dbReference>
<dbReference type="Gene3D" id="1.10.10.10">
    <property type="entry name" value="Winged helix-like DNA-binding domain superfamily/Winged helix DNA-binding domain"/>
    <property type="match status" value="1"/>
</dbReference>
<evidence type="ECO:0000259" key="13">
    <source>
        <dbReference type="Pfam" id="PF04406"/>
    </source>
</evidence>
<comment type="cofactor">
    <cofactor evidence="2">
        <name>Mg(2+)</name>
        <dbReference type="ChEBI" id="CHEBI:18420"/>
    </cofactor>
</comment>
<dbReference type="GO" id="GO:0042138">
    <property type="term" value="P:meiotic DNA double-strand break formation"/>
    <property type="evidence" value="ECO:0007669"/>
    <property type="project" value="InterPro"/>
</dbReference>
<dbReference type="OrthoDB" id="5377392at2759"/>
<evidence type="ECO:0000256" key="6">
    <source>
        <dbReference type="ARBA" id="ARBA00022723"/>
    </source>
</evidence>
<dbReference type="EC" id="5.6.2.2" evidence="5"/>
<evidence type="ECO:0000256" key="9">
    <source>
        <dbReference type="ARBA" id="ARBA00023125"/>
    </source>
</evidence>
<evidence type="ECO:0000256" key="12">
    <source>
        <dbReference type="PROSITE-ProRule" id="PRU01385"/>
    </source>
</evidence>
<dbReference type="PRINTS" id="PR01550">
    <property type="entry name" value="TOP6AFAMILY"/>
</dbReference>
<dbReference type="GO" id="GO:0000228">
    <property type="term" value="C:nuclear chromosome"/>
    <property type="evidence" value="ECO:0007669"/>
    <property type="project" value="TreeGrafter"/>
</dbReference>
<dbReference type="GeneID" id="18920947"/>
<dbReference type="GO" id="GO:0046872">
    <property type="term" value="F:metal ion binding"/>
    <property type="evidence" value="ECO:0007669"/>
    <property type="project" value="UniProtKB-KW"/>
</dbReference>
<comment type="caution">
    <text evidence="12">Lacks conserved residue(s) required for the propagation of feature annotation.</text>
</comment>
<dbReference type="GO" id="GO:0003677">
    <property type="term" value="F:DNA binding"/>
    <property type="evidence" value="ECO:0007669"/>
    <property type="project" value="UniProtKB-UniRule"/>
</dbReference>
<dbReference type="GO" id="GO:0007131">
    <property type="term" value="P:reciprocal meiotic recombination"/>
    <property type="evidence" value="ECO:0007669"/>
    <property type="project" value="TreeGrafter"/>
</dbReference>
<evidence type="ECO:0000256" key="8">
    <source>
        <dbReference type="ARBA" id="ARBA00023029"/>
    </source>
</evidence>
<sequence>LVLDFLRQVSKAMPTLDDSGSRLQSQSKVALKLADRRKPMKEDGSPATRLLLFPHNAKHSSSRAIAQVLRTVELMHEALVTGVPTTKRLVDMYYKDVPLFGSQVVVDKLVDDIAATLSVGRADLNVRASSKGLVSGRGLTMHLYEEDSITVSTSESTLIPVSEEIERFEVEDDLSWVLVVEKEAVFQTLCRLNLAEHSRLPGPGLLITGKGYPDVATRQLVRTLSDNLPAAVPIISLVDCDPWGIDILSVYKYGSASMVHEHKSLVASRIVWGGVRGEDISLLGLNKDAMLPITKHDQKKAMAILRRTDLPGEWKTELQHMLHSRRKAEIEVLSSMSPVLGPQQVFSMESMQDEDIQHRRNSLLEYTVCIIAKAVDNARRKYATQGRRVV</sequence>
<reference evidence="15 16" key="1">
    <citation type="journal article" date="2012" name="BMC Genomics">
        <title>Comparative genomics of the white-rot fungi, Phanerochaete carnosa and P. chrysosporium, to elucidate the genetic basis of the distinct wood types they colonize.</title>
        <authorList>
            <person name="Suzuki H."/>
            <person name="MacDonald J."/>
            <person name="Syed K."/>
            <person name="Salamov A."/>
            <person name="Hori C."/>
            <person name="Aerts A."/>
            <person name="Henrissat B."/>
            <person name="Wiebenga A."/>
            <person name="vanKuyk P.A."/>
            <person name="Barry K."/>
            <person name="Lindquist E."/>
            <person name="LaButti K."/>
            <person name="Lapidus A."/>
            <person name="Lucas S."/>
            <person name="Coutinho P."/>
            <person name="Gong Y."/>
            <person name="Samejima M."/>
            <person name="Mahadevan R."/>
            <person name="Abou-Zaid M."/>
            <person name="de Vries R.P."/>
            <person name="Igarashi K."/>
            <person name="Yadav J.S."/>
            <person name="Grigoriev I.V."/>
            <person name="Master E.R."/>
        </authorList>
    </citation>
    <scope>NUCLEOTIDE SEQUENCE [LARGE SCALE GENOMIC DNA]</scope>
    <source>
        <strain evidence="15 16">HHB-10118-sp</strain>
    </source>
</reference>
<dbReference type="SUPFAM" id="SSF56726">
    <property type="entry name" value="DNA topoisomerase IV, alpha subunit"/>
    <property type="match status" value="1"/>
</dbReference>
<comment type="subcellular location">
    <subcellularLocation>
        <location evidence="3">Nucleus</location>
    </subcellularLocation>
</comment>
<proteinExistence type="inferred from homology"/>
<comment type="catalytic activity">
    <reaction evidence="1">
        <text>ATP-dependent breakage, passage and rejoining of double-stranded DNA.</text>
        <dbReference type="EC" id="5.6.2.2"/>
    </reaction>
</comment>
<feature type="domain" description="Spo11/DNA topoisomerase VI subunit A N-terminal" evidence="13">
    <location>
        <begin position="64"/>
        <end position="126"/>
    </location>
</feature>
<dbReference type="PRINTS" id="PR01551">
    <property type="entry name" value="SPO11HOMOLOG"/>
</dbReference>
<dbReference type="InParanoid" id="K5UWE0"/>
<evidence type="ECO:0000256" key="2">
    <source>
        <dbReference type="ARBA" id="ARBA00001946"/>
    </source>
</evidence>
<gene>
    <name evidence="15" type="ORF">PHACADRAFT_96783</name>
</gene>
<feature type="domain" description="Topoisomerase 6 subunit A/Spo11 TOPRIM" evidence="14">
    <location>
        <begin position="176"/>
        <end position="337"/>
    </location>
</feature>
<keyword evidence="7" id="KW-0460">Magnesium</keyword>
<evidence type="ECO:0000256" key="11">
    <source>
        <dbReference type="ARBA" id="ARBA00023242"/>
    </source>
</evidence>
<dbReference type="RefSeq" id="XP_007397039.1">
    <property type="nucleotide sequence ID" value="XM_007396977.1"/>
</dbReference>
<dbReference type="PANTHER" id="PTHR10848">
    <property type="entry name" value="MEIOTIC RECOMBINATION PROTEIN SPO11"/>
    <property type="match status" value="1"/>
</dbReference>
<dbReference type="InterPro" id="IPR036078">
    <property type="entry name" value="Spo11/TopoVI_A_sf"/>
</dbReference>
<dbReference type="GO" id="GO:0003918">
    <property type="term" value="F:DNA topoisomerase type II (double strand cut, ATP-hydrolyzing) activity"/>
    <property type="evidence" value="ECO:0007669"/>
    <property type="project" value="UniProtKB-EC"/>
</dbReference>
<dbReference type="STRING" id="650164.K5UWE0"/>
<organism evidence="15 16">
    <name type="scientific">Phanerochaete carnosa (strain HHB-10118-sp)</name>
    <name type="common">White-rot fungus</name>
    <name type="synonym">Peniophora carnosa</name>
    <dbReference type="NCBI Taxonomy" id="650164"/>
    <lineage>
        <taxon>Eukaryota</taxon>
        <taxon>Fungi</taxon>
        <taxon>Dikarya</taxon>
        <taxon>Basidiomycota</taxon>
        <taxon>Agaricomycotina</taxon>
        <taxon>Agaricomycetes</taxon>
        <taxon>Polyporales</taxon>
        <taxon>Phanerochaetaceae</taxon>
        <taxon>Phanerochaete</taxon>
    </lineage>
</organism>
<feature type="non-terminal residue" evidence="15">
    <location>
        <position position="1"/>
    </location>
</feature>
<dbReference type="FunCoup" id="K5UWE0">
    <property type="interactions" value="97"/>
</dbReference>
<dbReference type="CDD" id="cd00223">
    <property type="entry name" value="TOPRIM_TopoIIB_SPO"/>
    <property type="match status" value="1"/>
</dbReference>
<comment type="similarity">
    <text evidence="4 12">Belongs to the TOP6A family.</text>
</comment>
<dbReference type="GO" id="GO:0000706">
    <property type="term" value="P:meiotic DNA double-strand break processing"/>
    <property type="evidence" value="ECO:0007669"/>
    <property type="project" value="TreeGrafter"/>
</dbReference>
<keyword evidence="11" id="KW-0539">Nucleus</keyword>
<keyword evidence="10" id="KW-0413">Isomerase</keyword>
<dbReference type="InterPro" id="IPR034136">
    <property type="entry name" value="TOPRIM_Topo6A/Spo11"/>
</dbReference>
<accession>K5UWE0</accession>
<dbReference type="InterPro" id="IPR002815">
    <property type="entry name" value="Spo11/TopoVI_A"/>
</dbReference>
<dbReference type="Pfam" id="PF04406">
    <property type="entry name" value="TP6A_N"/>
    <property type="match status" value="1"/>
</dbReference>
<dbReference type="Pfam" id="PF21180">
    <property type="entry name" value="TOP6A-Spo11_Toprim"/>
    <property type="match status" value="1"/>
</dbReference>
<evidence type="ECO:0000256" key="3">
    <source>
        <dbReference type="ARBA" id="ARBA00004123"/>
    </source>
</evidence>
<evidence type="ECO:0000256" key="4">
    <source>
        <dbReference type="ARBA" id="ARBA00006559"/>
    </source>
</evidence>
<evidence type="ECO:0000256" key="7">
    <source>
        <dbReference type="ARBA" id="ARBA00022842"/>
    </source>
</evidence>